<evidence type="ECO:0000256" key="2">
    <source>
        <dbReference type="ARBA" id="ARBA00023125"/>
    </source>
</evidence>
<organism evidence="7 8">
    <name type="scientific">Haloplanus aerogenes</name>
    <dbReference type="NCBI Taxonomy" id="660522"/>
    <lineage>
        <taxon>Archaea</taxon>
        <taxon>Methanobacteriati</taxon>
        <taxon>Methanobacteriota</taxon>
        <taxon>Stenosarchaea group</taxon>
        <taxon>Halobacteria</taxon>
        <taxon>Halobacteriales</taxon>
        <taxon>Haloferacaceae</taxon>
        <taxon>Haloplanus</taxon>
    </lineage>
</organism>
<keyword evidence="1" id="KW-0805">Transcription regulation</keyword>
<gene>
    <name evidence="7" type="ORF">ATH50_0124</name>
    <name evidence="6" type="ORF">DU502_08100</name>
</gene>
<dbReference type="KEGG" id="haer:DU502_08100"/>
<dbReference type="Pfam" id="PF01614">
    <property type="entry name" value="IclR_C"/>
    <property type="match status" value="1"/>
</dbReference>
<evidence type="ECO:0000256" key="1">
    <source>
        <dbReference type="ARBA" id="ARBA00023015"/>
    </source>
</evidence>
<dbReference type="RefSeq" id="WP_121918883.1">
    <property type="nucleotide sequence ID" value="NZ_CP034145.1"/>
</dbReference>
<evidence type="ECO:0000259" key="5">
    <source>
        <dbReference type="PROSITE" id="PS51078"/>
    </source>
</evidence>
<dbReference type="SUPFAM" id="SSF55781">
    <property type="entry name" value="GAF domain-like"/>
    <property type="match status" value="1"/>
</dbReference>
<dbReference type="SMART" id="SM00346">
    <property type="entry name" value="HTH_ICLR"/>
    <property type="match status" value="1"/>
</dbReference>
<reference evidence="6 9" key="2">
    <citation type="submission" date="2018-07" db="EMBL/GenBank/DDBJ databases">
        <title>Genome sequences of Haloplanus aerogenes JCM 16430T.</title>
        <authorList>
            <person name="Kim Y.B."/>
            <person name="Roh S.W."/>
        </authorList>
    </citation>
    <scope>NUCLEOTIDE SEQUENCE [LARGE SCALE GENOMIC DNA]</scope>
    <source>
        <strain evidence="6 9">JCM 16430</strain>
    </source>
</reference>
<dbReference type="InterPro" id="IPR036390">
    <property type="entry name" value="WH_DNA-bd_sf"/>
</dbReference>
<protein>
    <submittedName>
        <fullName evidence="7">IclR family transcriptional regulator</fullName>
    </submittedName>
</protein>
<dbReference type="GO" id="GO:0003700">
    <property type="term" value="F:DNA-binding transcription factor activity"/>
    <property type="evidence" value="ECO:0007669"/>
    <property type="project" value="TreeGrafter"/>
</dbReference>
<dbReference type="InterPro" id="IPR005471">
    <property type="entry name" value="Tscrpt_reg_IclR_N"/>
</dbReference>
<dbReference type="InterPro" id="IPR014757">
    <property type="entry name" value="Tscrpt_reg_IclR_C"/>
</dbReference>
<reference evidence="7 8" key="1">
    <citation type="journal article" date="2015" name="Stand. Genomic Sci.">
        <title>Genomic Encyclopedia of Bacterial and Archaeal Type Strains, Phase III: the genomes of soil and plant-associated and newly described type strains.</title>
        <authorList>
            <person name="Whitman W.B."/>
            <person name="Woyke T."/>
            <person name="Klenk H.P."/>
            <person name="Zhou Y."/>
            <person name="Lilburn T.G."/>
            <person name="Beck B.J."/>
            <person name="De Vos P."/>
            <person name="Vandamme P."/>
            <person name="Eisen J.A."/>
            <person name="Garrity G."/>
            <person name="Hugenholtz P."/>
            <person name="Kyrpides N.C."/>
        </authorList>
    </citation>
    <scope>NUCLEOTIDE SEQUENCE [LARGE SCALE GENOMIC DNA]</scope>
    <source>
        <strain evidence="7 8">CGMCC 1.10124</strain>
    </source>
</reference>
<evidence type="ECO:0000313" key="7">
    <source>
        <dbReference type="EMBL" id="RMB25041.1"/>
    </source>
</evidence>
<dbReference type="InterPro" id="IPR050707">
    <property type="entry name" value="HTH_MetabolicPath_Reg"/>
</dbReference>
<dbReference type="EMBL" id="REFS01000001">
    <property type="protein sequence ID" value="RMB25041.1"/>
    <property type="molecule type" value="Genomic_DNA"/>
</dbReference>
<dbReference type="PANTHER" id="PTHR30136:SF35">
    <property type="entry name" value="HTH-TYPE TRANSCRIPTIONAL REGULATOR RV1719"/>
    <property type="match status" value="1"/>
</dbReference>
<dbReference type="PROSITE" id="PS51078">
    <property type="entry name" value="ICLR_ED"/>
    <property type="match status" value="1"/>
</dbReference>
<dbReference type="CDD" id="cd00090">
    <property type="entry name" value="HTH_ARSR"/>
    <property type="match status" value="1"/>
</dbReference>
<dbReference type="Gene3D" id="3.30.450.40">
    <property type="match status" value="1"/>
</dbReference>
<keyword evidence="9" id="KW-1185">Reference proteome</keyword>
<evidence type="ECO:0000313" key="9">
    <source>
        <dbReference type="Proteomes" id="UP000282007"/>
    </source>
</evidence>
<proteinExistence type="predicted"/>
<accession>A0A3M0DSM2</accession>
<dbReference type="PROSITE" id="PS51077">
    <property type="entry name" value="HTH_ICLR"/>
    <property type="match status" value="1"/>
</dbReference>
<dbReference type="Pfam" id="PF09339">
    <property type="entry name" value="HTH_IclR"/>
    <property type="match status" value="1"/>
</dbReference>
<dbReference type="GO" id="GO:0045892">
    <property type="term" value="P:negative regulation of DNA-templated transcription"/>
    <property type="evidence" value="ECO:0007669"/>
    <property type="project" value="TreeGrafter"/>
</dbReference>
<feature type="domain" description="IclR-ED" evidence="5">
    <location>
        <begin position="68"/>
        <end position="252"/>
    </location>
</feature>
<dbReference type="InterPro" id="IPR011991">
    <property type="entry name" value="ArsR-like_HTH"/>
</dbReference>
<keyword evidence="2" id="KW-0238">DNA-binding</keyword>
<reference evidence="7" key="3">
    <citation type="submission" date="2018-10" db="EMBL/GenBank/DDBJ databases">
        <authorList>
            <person name="Whitman W."/>
            <person name="Huntemann M."/>
            <person name="Clum A."/>
            <person name="Pillay M."/>
            <person name="Palaniappan K."/>
            <person name="Varghese N."/>
            <person name="Mikhailova N."/>
            <person name="Stamatis D."/>
            <person name="Reddy T."/>
            <person name="Daum C."/>
            <person name="Shapiro N."/>
            <person name="Ivanova N."/>
            <person name="Kyrpides N."/>
            <person name="Woyke T."/>
        </authorList>
    </citation>
    <scope>NUCLEOTIDE SEQUENCE</scope>
    <source>
        <strain evidence="7">CGMCC 1.10124</strain>
    </source>
</reference>
<keyword evidence="3" id="KW-0804">Transcription</keyword>
<dbReference type="AlphaFoldDB" id="A0A3M0DSM2"/>
<dbReference type="OrthoDB" id="14763at2157"/>
<dbReference type="GO" id="GO:0003677">
    <property type="term" value="F:DNA binding"/>
    <property type="evidence" value="ECO:0007669"/>
    <property type="project" value="UniProtKB-KW"/>
</dbReference>
<dbReference type="PANTHER" id="PTHR30136">
    <property type="entry name" value="HELIX-TURN-HELIX TRANSCRIPTIONAL REGULATOR, ICLR FAMILY"/>
    <property type="match status" value="1"/>
</dbReference>
<evidence type="ECO:0000256" key="3">
    <source>
        <dbReference type="ARBA" id="ARBA00023163"/>
    </source>
</evidence>
<dbReference type="InterPro" id="IPR036388">
    <property type="entry name" value="WH-like_DNA-bd_sf"/>
</dbReference>
<feature type="domain" description="HTH iclR-type" evidence="4">
    <location>
        <begin position="8"/>
        <end position="67"/>
    </location>
</feature>
<dbReference type="Gene3D" id="1.10.10.10">
    <property type="entry name" value="Winged helix-like DNA-binding domain superfamily/Winged helix DNA-binding domain"/>
    <property type="match status" value="1"/>
</dbReference>
<dbReference type="GeneID" id="38471240"/>
<evidence type="ECO:0000313" key="8">
    <source>
        <dbReference type="Proteomes" id="UP000277326"/>
    </source>
</evidence>
<name>A0A3M0DSM2_9EURY</name>
<sequence length="253" mass="28032">MGDTSTTVQATGTTLDILHALRELGGARIAELSDRLDLAPSTVYRHLATLHERHYVRKEGDEYHLALRFLELGGHAQMEQPGFDIAKEKVDQLAAETEERSQFIVEEHGYRIYLYTQTGANAVRTGANIGKRGYLHTSSSGKAILAHLPRERVEEIIDRIGLPAVTEHTVTDEDELFDELDVIRERGYALNMEETMTGLNAIGTAVLDPNGDPIGALSISGPANRLKGDRFRSELPDLLLGSANEIELRLQYD</sequence>
<dbReference type="Proteomes" id="UP000277326">
    <property type="component" value="Unassembled WGS sequence"/>
</dbReference>
<dbReference type="InterPro" id="IPR029016">
    <property type="entry name" value="GAF-like_dom_sf"/>
</dbReference>
<dbReference type="EMBL" id="CP034145">
    <property type="protein sequence ID" value="AZH25344.1"/>
    <property type="molecule type" value="Genomic_DNA"/>
</dbReference>
<evidence type="ECO:0000259" key="4">
    <source>
        <dbReference type="PROSITE" id="PS51077"/>
    </source>
</evidence>
<evidence type="ECO:0000313" key="6">
    <source>
        <dbReference type="EMBL" id="AZH25344.1"/>
    </source>
</evidence>
<dbReference type="SUPFAM" id="SSF46785">
    <property type="entry name" value="Winged helix' DNA-binding domain"/>
    <property type="match status" value="1"/>
</dbReference>
<dbReference type="Proteomes" id="UP000282007">
    <property type="component" value="Chromosome"/>
</dbReference>